<organism evidence="1 2">
    <name type="scientific">Aureibacillus halotolerans</name>
    <dbReference type="NCBI Taxonomy" id="1508390"/>
    <lineage>
        <taxon>Bacteria</taxon>
        <taxon>Bacillati</taxon>
        <taxon>Bacillota</taxon>
        <taxon>Bacilli</taxon>
        <taxon>Bacillales</taxon>
        <taxon>Bacillaceae</taxon>
        <taxon>Aureibacillus</taxon>
    </lineage>
</organism>
<dbReference type="RefSeq" id="WP_133581990.1">
    <property type="nucleotide sequence ID" value="NZ_SNYJ01000022.1"/>
</dbReference>
<evidence type="ECO:0000313" key="2">
    <source>
        <dbReference type="Proteomes" id="UP000295632"/>
    </source>
</evidence>
<dbReference type="SUPFAM" id="SSF69279">
    <property type="entry name" value="Phage tail proteins"/>
    <property type="match status" value="1"/>
</dbReference>
<keyword evidence="2" id="KW-1185">Reference proteome</keyword>
<sequence length="148" mass="16424">MPNFRAQNTIAGKEGRIFIDGNEMGYAKSVEATIGKTKSEVPILGRRMAGHKTTGATGTGTLVLYKVTSTFIRHMLNYLRTGEDLYFTLQFVLDDRSSGRGTERVVLFDCNFDSVELGKINVETEALEESIPFTFEDADLPEALRGTF</sequence>
<dbReference type="Gene3D" id="2.30.110.40">
    <property type="entry name" value="Phage tail tube protein"/>
    <property type="match status" value="1"/>
</dbReference>
<name>A0A4R6TTJ2_9BACI</name>
<gene>
    <name evidence="1" type="ORF">EV213_12270</name>
</gene>
<protein>
    <submittedName>
        <fullName evidence="1">Tail tube protein</fullName>
    </submittedName>
</protein>
<dbReference type="Proteomes" id="UP000295632">
    <property type="component" value="Unassembled WGS sequence"/>
</dbReference>
<comment type="caution">
    <text evidence="1">The sequence shown here is derived from an EMBL/GenBank/DDBJ whole genome shotgun (WGS) entry which is preliminary data.</text>
</comment>
<accession>A0A4R6TTJ2</accession>
<dbReference type="OrthoDB" id="1697482at2"/>
<dbReference type="EMBL" id="SNYJ01000022">
    <property type="protein sequence ID" value="TDQ35283.1"/>
    <property type="molecule type" value="Genomic_DNA"/>
</dbReference>
<evidence type="ECO:0000313" key="1">
    <source>
        <dbReference type="EMBL" id="TDQ35283.1"/>
    </source>
</evidence>
<proteinExistence type="predicted"/>
<dbReference type="InterPro" id="IPR038628">
    <property type="entry name" value="XkdM-like_sf"/>
</dbReference>
<dbReference type="Pfam" id="PF09393">
    <property type="entry name" value="DUF2001"/>
    <property type="match status" value="1"/>
</dbReference>
<dbReference type="InterPro" id="IPR018989">
    <property type="entry name" value="DUF2001"/>
</dbReference>
<reference evidence="1 2" key="1">
    <citation type="submission" date="2019-03" db="EMBL/GenBank/DDBJ databases">
        <title>Genomic Encyclopedia of Type Strains, Phase IV (KMG-IV): sequencing the most valuable type-strain genomes for metagenomic binning, comparative biology and taxonomic classification.</title>
        <authorList>
            <person name="Goeker M."/>
        </authorList>
    </citation>
    <scope>NUCLEOTIDE SEQUENCE [LARGE SCALE GENOMIC DNA]</scope>
    <source>
        <strain evidence="1 2">DSM 28697</strain>
    </source>
</reference>
<dbReference type="AlphaFoldDB" id="A0A4R6TTJ2"/>